<sequence length="555" mass="57971">MNNLKIKFKIILVVMLMGLVTIGGVIYASVSMRSIDDSYSMMFDHEAQSMVSSVRANRYLMDYRANTYALALETDGARKAELQSRLGKVKEAYFTHLGTVKTLTPAYGVRVDEIALEAQRVFAGCQTALSAASADAIGTSLRETCDPGIDSVLGKQEILRDLVNADSTRLSDSLTAQTNQIIITIVGVVAVGLLCGVGVSLWISSRYIVGPMHALTLVMQRLSSRDVSVDVPSRGQTDEIGDMAQTVEVFKAAIIEQMAQEQREKADVAQREQRSRVIANLTQTFDATVTGVLEVVSSASTELEATAASMANGAEQSNRQAATAATATEAAASAVQTVAAAAEELTASIREIGRQVSEASLAAGHASEDAERTNRTVQELAGTAARIGDVVSLISDIANQTNLLALNATIEAARAGDAGKGFSVVANEVKNLASQTAKATEEIGSQIGQVQTQTQNVVGAIAQIVRRITEISSISGAIAAAVEQQSAATAEIASNVQQAAEGTTLVSASISGVSDAAAMTGVASQQVLGSAASLSAEADHLKTIVTAFLRDVRAA</sequence>
<dbReference type="GO" id="GO:0016020">
    <property type="term" value="C:membrane"/>
    <property type="evidence" value="ECO:0007669"/>
    <property type="project" value="InterPro"/>
</dbReference>
<dbReference type="Gene3D" id="1.10.287.950">
    <property type="entry name" value="Methyl-accepting chemotaxis protein"/>
    <property type="match status" value="1"/>
</dbReference>
<dbReference type="SUPFAM" id="SSF58104">
    <property type="entry name" value="Methyl-accepting chemotaxis protein (MCP) signaling domain"/>
    <property type="match status" value="1"/>
</dbReference>
<feature type="transmembrane region" description="Helical" evidence="4">
    <location>
        <begin position="181"/>
        <end position="203"/>
    </location>
</feature>
<dbReference type="Gene3D" id="6.10.340.10">
    <property type="match status" value="1"/>
</dbReference>
<evidence type="ECO:0000313" key="8">
    <source>
        <dbReference type="Proteomes" id="UP000185678"/>
    </source>
</evidence>
<protein>
    <submittedName>
        <fullName evidence="7">Methyl-accepting chemotaxis protein</fullName>
    </submittedName>
</protein>
<evidence type="ECO:0000256" key="2">
    <source>
        <dbReference type="ARBA" id="ARBA00029447"/>
    </source>
</evidence>
<evidence type="ECO:0000259" key="6">
    <source>
        <dbReference type="PROSITE" id="PS50885"/>
    </source>
</evidence>
<dbReference type="AlphaFoldDB" id="A0A1N7LVQ1"/>
<dbReference type="CDD" id="cd06225">
    <property type="entry name" value="HAMP"/>
    <property type="match status" value="1"/>
</dbReference>
<feature type="domain" description="Methyl-accepting transducer" evidence="5">
    <location>
        <begin position="299"/>
        <end position="535"/>
    </location>
</feature>
<keyword evidence="4" id="KW-1133">Transmembrane helix</keyword>
<dbReference type="PRINTS" id="PR00260">
    <property type="entry name" value="CHEMTRNSDUCR"/>
</dbReference>
<keyword evidence="1 3" id="KW-0807">Transducer</keyword>
<feature type="domain" description="HAMP" evidence="6">
    <location>
        <begin position="206"/>
        <end position="259"/>
    </location>
</feature>
<dbReference type="SMART" id="SM00283">
    <property type="entry name" value="MA"/>
    <property type="match status" value="1"/>
</dbReference>
<keyword evidence="4" id="KW-0812">Transmembrane</keyword>
<evidence type="ECO:0000256" key="3">
    <source>
        <dbReference type="PROSITE-ProRule" id="PRU00284"/>
    </source>
</evidence>
<keyword evidence="8" id="KW-1185">Reference proteome</keyword>
<dbReference type="RefSeq" id="WP_076400337.1">
    <property type="nucleotide sequence ID" value="NZ_FTOA01000003.1"/>
</dbReference>
<dbReference type="PANTHER" id="PTHR32089">
    <property type="entry name" value="METHYL-ACCEPTING CHEMOTAXIS PROTEIN MCPB"/>
    <property type="match status" value="1"/>
</dbReference>
<dbReference type="InterPro" id="IPR004089">
    <property type="entry name" value="MCPsignal_dom"/>
</dbReference>
<dbReference type="PANTHER" id="PTHR32089:SF112">
    <property type="entry name" value="LYSOZYME-LIKE PROTEIN-RELATED"/>
    <property type="match status" value="1"/>
</dbReference>
<proteinExistence type="inferred from homology"/>
<dbReference type="STRING" id="80876.SAMN05421779_103584"/>
<dbReference type="InterPro" id="IPR003660">
    <property type="entry name" value="HAMP_dom"/>
</dbReference>
<dbReference type="EMBL" id="FTOA01000003">
    <property type="protein sequence ID" value="SIS77910.1"/>
    <property type="molecule type" value="Genomic_DNA"/>
</dbReference>
<name>A0A1N7LVQ1_9PROT</name>
<evidence type="ECO:0000256" key="1">
    <source>
        <dbReference type="ARBA" id="ARBA00023224"/>
    </source>
</evidence>
<reference evidence="7 8" key="1">
    <citation type="submission" date="2017-01" db="EMBL/GenBank/DDBJ databases">
        <authorList>
            <person name="Mah S.A."/>
            <person name="Swanson W.J."/>
            <person name="Moy G.W."/>
            <person name="Vacquier V.D."/>
        </authorList>
    </citation>
    <scope>NUCLEOTIDE SEQUENCE [LARGE SCALE GENOMIC DNA]</scope>
    <source>
        <strain evidence="7 8">DSM 11589</strain>
    </source>
</reference>
<dbReference type="GO" id="GO:0004888">
    <property type="term" value="F:transmembrane signaling receptor activity"/>
    <property type="evidence" value="ECO:0007669"/>
    <property type="project" value="InterPro"/>
</dbReference>
<dbReference type="Proteomes" id="UP000185678">
    <property type="component" value="Unassembled WGS sequence"/>
</dbReference>
<keyword evidence="4" id="KW-0472">Membrane</keyword>
<evidence type="ECO:0000313" key="7">
    <source>
        <dbReference type="EMBL" id="SIS77910.1"/>
    </source>
</evidence>
<accession>A0A1N7LVQ1</accession>
<dbReference type="GO" id="GO:0007165">
    <property type="term" value="P:signal transduction"/>
    <property type="evidence" value="ECO:0007669"/>
    <property type="project" value="UniProtKB-KW"/>
</dbReference>
<dbReference type="SMART" id="SM00304">
    <property type="entry name" value="HAMP"/>
    <property type="match status" value="1"/>
</dbReference>
<dbReference type="Pfam" id="PF00015">
    <property type="entry name" value="MCPsignal"/>
    <property type="match status" value="1"/>
</dbReference>
<dbReference type="Pfam" id="PF00672">
    <property type="entry name" value="HAMP"/>
    <property type="match status" value="1"/>
</dbReference>
<organism evidence="7 8">
    <name type="scientific">Insolitispirillum peregrinum</name>
    <dbReference type="NCBI Taxonomy" id="80876"/>
    <lineage>
        <taxon>Bacteria</taxon>
        <taxon>Pseudomonadati</taxon>
        <taxon>Pseudomonadota</taxon>
        <taxon>Alphaproteobacteria</taxon>
        <taxon>Rhodospirillales</taxon>
        <taxon>Novispirillaceae</taxon>
        <taxon>Insolitispirillum</taxon>
    </lineage>
</organism>
<dbReference type="InterPro" id="IPR024478">
    <property type="entry name" value="HlyB_4HB_MCP"/>
</dbReference>
<evidence type="ECO:0000259" key="5">
    <source>
        <dbReference type="PROSITE" id="PS50111"/>
    </source>
</evidence>
<comment type="similarity">
    <text evidence="2">Belongs to the methyl-accepting chemotaxis (MCP) protein family.</text>
</comment>
<evidence type="ECO:0000256" key="4">
    <source>
        <dbReference type="SAM" id="Phobius"/>
    </source>
</evidence>
<dbReference type="Pfam" id="PF12729">
    <property type="entry name" value="4HB_MCP_1"/>
    <property type="match status" value="1"/>
</dbReference>
<feature type="transmembrane region" description="Helical" evidence="4">
    <location>
        <begin position="6"/>
        <end position="30"/>
    </location>
</feature>
<dbReference type="PROSITE" id="PS50111">
    <property type="entry name" value="CHEMOTAXIS_TRANSDUC_2"/>
    <property type="match status" value="1"/>
</dbReference>
<dbReference type="InterPro" id="IPR004090">
    <property type="entry name" value="Chemotax_Me-accpt_rcpt"/>
</dbReference>
<dbReference type="PROSITE" id="PS50885">
    <property type="entry name" value="HAMP"/>
    <property type="match status" value="1"/>
</dbReference>
<dbReference type="GO" id="GO:0006935">
    <property type="term" value="P:chemotaxis"/>
    <property type="evidence" value="ECO:0007669"/>
    <property type="project" value="InterPro"/>
</dbReference>
<gene>
    <name evidence="7" type="ORF">SAMN05421779_103584</name>
</gene>